<evidence type="ECO:0000256" key="1">
    <source>
        <dbReference type="ARBA" id="ARBA00022448"/>
    </source>
</evidence>
<dbReference type="PANTHER" id="PTHR42939:SF1">
    <property type="entry name" value="ABC TRANSPORTER ATP-BINDING PROTEIN ALBC-RELATED"/>
    <property type="match status" value="1"/>
</dbReference>
<dbReference type="SUPFAM" id="SSF52540">
    <property type="entry name" value="P-loop containing nucleoside triphosphate hydrolases"/>
    <property type="match status" value="1"/>
</dbReference>
<sequence length="219" mass="24728">MSSEAILRFENISKNINRTEILKNINFEVERGEVVGIIGKNGSGKTTLLKLASGLSYPTKGEIYFFDKKLEPGFVGRLPQNIGVLIETPSFISNLSGFDNLYYLSKIRNIISKDDITEIIEKVGLDSNNKNPFKTYSLGMKQRLGIAQAIMENPDLILFDEPTNALDDTGVEIFANIISEYKQKGKSFILVSHNMDEIKLFCDKVYKIDNYTLKLQDKI</sequence>
<evidence type="ECO:0000259" key="4">
    <source>
        <dbReference type="PROSITE" id="PS50893"/>
    </source>
</evidence>
<gene>
    <name evidence="5" type="primary">yxlF_1</name>
    <name evidence="5" type="ORF">IBLFYP30_00700</name>
</gene>
<dbReference type="PANTHER" id="PTHR42939">
    <property type="entry name" value="ABC TRANSPORTER ATP-BINDING PROTEIN ALBC-RELATED"/>
    <property type="match status" value="1"/>
</dbReference>
<evidence type="ECO:0000313" key="5">
    <source>
        <dbReference type="EMBL" id="VYT61288.1"/>
    </source>
</evidence>
<reference evidence="5" key="1">
    <citation type="submission" date="2019-11" db="EMBL/GenBank/DDBJ databases">
        <authorList>
            <person name="Feng L."/>
        </authorList>
    </citation>
    <scope>NUCLEOTIDE SEQUENCE</scope>
    <source>
        <strain evidence="5">IbartlettiiLFYP30</strain>
    </source>
</reference>
<dbReference type="SMART" id="SM00382">
    <property type="entry name" value="AAA"/>
    <property type="match status" value="1"/>
</dbReference>
<dbReference type="Pfam" id="PF00005">
    <property type="entry name" value="ABC_tran"/>
    <property type="match status" value="1"/>
</dbReference>
<proteinExistence type="predicted"/>
<dbReference type="EMBL" id="CACRUE010000003">
    <property type="protein sequence ID" value="VYT61288.1"/>
    <property type="molecule type" value="Genomic_DNA"/>
</dbReference>
<keyword evidence="2" id="KW-0547">Nucleotide-binding</keyword>
<dbReference type="InterPro" id="IPR003593">
    <property type="entry name" value="AAA+_ATPase"/>
</dbReference>
<protein>
    <submittedName>
        <fullName evidence="5">Putative ABC transporter ATP-binding protein YxlF</fullName>
        <ecNumber evidence="5">3.6.3.-</ecNumber>
    </submittedName>
</protein>
<dbReference type="RefSeq" id="WP_024037772.1">
    <property type="nucleotide sequence ID" value="NZ_CACRUE010000003.1"/>
</dbReference>
<dbReference type="InterPro" id="IPR051782">
    <property type="entry name" value="ABC_Transporter_VariousFunc"/>
</dbReference>
<evidence type="ECO:0000256" key="3">
    <source>
        <dbReference type="ARBA" id="ARBA00022840"/>
    </source>
</evidence>
<dbReference type="GO" id="GO:0005524">
    <property type="term" value="F:ATP binding"/>
    <property type="evidence" value="ECO:0007669"/>
    <property type="project" value="UniProtKB-KW"/>
</dbReference>
<dbReference type="PROSITE" id="PS00211">
    <property type="entry name" value="ABC_TRANSPORTER_1"/>
    <property type="match status" value="1"/>
</dbReference>
<dbReference type="EC" id="3.6.3.-" evidence="5"/>
<dbReference type="CDD" id="cd03230">
    <property type="entry name" value="ABC_DR_subfamily_A"/>
    <property type="match status" value="1"/>
</dbReference>
<evidence type="ECO:0000256" key="2">
    <source>
        <dbReference type="ARBA" id="ARBA00022741"/>
    </source>
</evidence>
<dbReference type="PROSITE" id="PS50893">
    <property type="entry name" value="ABC_TRANSPORTER_2"/>
    <property type="match status" value="1"/>
</dbReference>
<dbReference type="InterPro" id="IPR017871">
    <property type="entry name" value="ABC_transporter-like_CS"/>
</dbReference>
<keyword evidence="5" id="KW-0378">Hydrolase</keyword>
<dbReference type="AlphaFoldDB" id="A0A6N2Y6L8"/>
<keyword evidence="1" id="KW-0813">Transport</keyword>
<dbReference type="InterPro" id="IPR027417">
    <property type="entry name" value="P-loop_NTPase"/>
</dbReference>
<organism evidence="5">
    <name type="scientific">Intestinibacter bartlettii</name>
    <dbReference type="NCBI Taxonomy" id="261299"/>
    <lineage>
        <taxon>Bacteria</taxon>
        <taxon>Bacillati</taxon>
        <taxon>Bacillota</taxon>
        <taxon>Clostridia</taxon>
        <taxon>Peptostreptococcales</taxon>
        <taxon>Peptostreptococcaceae</taxon>
        <taxon>Intestinibacter</taxon>
    </lineage>
</organism>
<name>A0A6N2Y6L8_9FIRM</name>
<dbReference type="InterPro" id="IPR003439">
    <property type="entry name" value="ABC_transporter-like_ATP-bd"/>
</dbReference>
<accession>A0A6N2Y6L8</accession>
<dbReference type="GO" id="GO:0016887">
    <property type="term" value="F:ATP hydrolysis activity"/>
    <property type="evidence" value="ECO:0007669"/>
    <property type="project" value="InterPro"/>
</dbReference>
<keyword evidence="3 5" id="KW-0067">ATP-binding</keyword>
<dbReference type="Gene3D" id="3.40.50.300">
    <property type="entry name" value="P-loop containing nucleotide triphosphate hydrolases"/>
    <property type="match status" value="1"/>
</dbReference>
<feature type="domain" description="ABC transporter" evidence="4">
    <location>
        <begin position="7"/>
        <end position="219"/>
    </location>
</feature>